<proteinExistence type="predicted"/>
<evidence type="ECO:0008006" key="5">
    <source>
        <dbReference type="Google" id="ProtNLM"/>
    </source>
</evidence>
<dbReference type="AlphaFoldDB" id="A0A401Z7F0"/>
<feature type="compositionally biased region" description="Polar residues" evidence="1">
    <location>
        <begin position="211"/>
        <end position="226"/>
    </location>
</feature>
<gene>
    <name evidence="3" type="ORF">KDAU_00940</name>
</gene>
<dbReference type="Proteomes" id="UP000287224">
    <property type="component" value="Unassembled WGS sequence"/>
</dbReference>
<sequence length="226" mass="25354">MIRKVVFRARFFLFSCLLAISAIGLSIVISHSTAKAATPGAVIYSRCNFTGKHLTGKHCTRQGGLYYVHNGVILGVTKGNRIHFRHFGKSWPNKDDWFICGKSRAEQAALDYQKGKKSQEKCAGDWNDGSWKPWVWETYHPSYAGIAFGYHLNGNGTHNGGFTNFYNKKKGTWSNKLKDAHGQGILYYDHYVNPTKNPSSNQGYSVKAFKHQSTSREGTITTKPLP</sequence>
<name>A0A401Z7F0_9CHLR</name>
<comment type="caution">
    <text evidence="3">The sequence shown here is derived from an EMBL/GenBank/DDBJ whole genome shotgun (WGS) entry which is preliminary data.</text>
</comment>
<evidence type="ECO:0000313" key="3">
    <source>
        <dbReference type="EMBL" id="GCE02765.1"/>
    </source>
</evidence>
<evidence type="ECO:0000256" key="2">
    <source>
        <dbReference type="SAM" id="SignalP"/>
    </source>
</evidence>
<evidence type="ECO:0000256" key="1">
    <source>
        <dbReference type="SAM" id="MobiDB-lite"/>
    </source>
</evidence>
<feature type="region of interest" description="Disordered" evidence="1">
    <location>
        <begin position="199"/>
        <end position="226"/>
    </location>
</feature>
<reference evidence="4" key="1">
    <citation type="submission" date="2018-12" db="EMBL/GenBank/DDBJ databases">
        <title>Tengunoibacter tsumagoiensis gen. nov., sp. nov., Dictyobacter kobayashii sp. nov., D. alpinus sp. nov., and D. joshuensis sp. nov. and description of Dictyobacteraceae fam. nov. within the order Ktedonobacterales isolated from Tengu-no-mugimeshi.</title>
        <authorList>
            <person name="Wang C.M."/>
            <person name="Zheng Y."/>
            <person name="Sakai Y."/>
            <person name="Toyoda A."/>
            <person name="Minakuchi Y."/>
            <person name="Abe K."/>
            <person name="Yokota A."/>
            <person name="Yabe S."/>
        </authorList>
    </citation>
    <scope>NUCLEOTIDE SEQUENCE [LARGE SCALE GENOMIC DNA]</scope>
    <source>
        <strain evidence="4">S-27</strain>
    </source>
</reference>
<keyword evidence="2" id="KW-0732">Signal</keyword>
<feature type="chain" id="PRO_5019331894" description="Bacterial toxin 44 domain-containing protein" evidence="2">
    <location>
        <begin position="37"/>
        <end position="226"/>
    </location>
</feature>
<evidence type="ECO:0000313" key="4">
    <source>
        <dbReference type="Proteomes" id="UP000287224"/>
    </source>
</evidence>
<feature type="signal peptide" evidence="2">
    <location>
        <begin position="1"/>
        <end position="36"/>
    </location>
</feature>
<dbReference type="RefSeq" id="WP_126594112.1">
    <property type="nucleotide sequence ID" value="NZ_BIFQ01000001.1"/>
</dbReference>
<keyword evidence="4" id="KW-1185">Reference proteome</keyword>
<dbReference type="EMBL" id="BIFQ01000001">
    <property type="protein sequence ID" value="GCE02765.1"/>
    <property type="molecule type" value="Genomic_DNA"/>
</dbReference>
<protein>
    <recommendedName>
        <fullName evidence="5">Bacterial toxin 44 domain-containing protein</fullName>
    </recommendedName>
</protein>
<accession>A0A401Z7F0</accession>
<organism evidence="3 4">
    <name type="scientific">Dictyobacter aurantiacus</name>
    <dbReference type="NCBI Taxonomy" id="1936993"/>
    <lineage>
        <taxon>Bacteria</taxon>
        <taxon>Bacillati</taxon>
        <taxon>Chloroflexota</taxon>
        <taxon>Ktedonobacteria</taxon>
        <taxon>Ktedonobacterales</taxon>
        <taxon>Dictyobacteraceae</taxon>
        <taxon>Dictyobacter</taxon>
    </lineage>
</organism>